<evidence type="ECO:0008006" key="11">
    <source>
        <dbReference type="Google" id="ProtNLM"/>
    </source>
</evidence>
<dbReference type="PANTHER" id="PTHR12663:SF50">
    <property type="entry name" value="SISTER CHROMATID COHESION PROTEIN PDS5 HOMOLOG B"/>
    <property type="match status" value="1"/>
</dbReference>
<keyword evidence="2" id="KW-0132">Cell division</keyword>
<dbReference type="GO" id="GO:0051301">
    <property type="term" value="P:cell division"/>
    <property type="evidence" value="ECO:0007669"/>
    <property type="project" value="UniProtKB-KW"/>
</dbReference>
<dbReference type="EMBL" id="JAUUTY010000003">
    <property type="protein sequence ID" value="KAK1668597.1"/>
    <property type="molecule type" value="Genomic_DNA"/>
</dbReference>
<evidence type="ECO:0000256" key="1">
    <source>
        <dbReference type="ARBA" id="ARBA00004123"/>
    </source>
</evidence>
<evidence type="ECO:0000256" key="3">
    <source>
        <dbReference type="ARBA" id="ARBA00022763"/>
    </source>
</evidence>
<dbReference type="GO" id="GO:0006281">
    <property type="term" value="P:DNA repair"/>
    <property type="evidence" value="ECO:0007669"/>
    <property type="project" value="UniProtKB-KW"/>
</dbReference>
<dbReference type="InterPro" id="IPR039776">
    <property type="entry name" value="Pds5"/>
</dbReference>
<evidence type="ECO:0000256" key="2">
    <source>
        <dbReference type="ARBA" id="ARBA00022618"/>
    </source>
</evidence>
<comment type="caution">
    <text evidence="9">The sequence shown here is derived from an EMBL/GenBank/DDBJ whole genome shotgun (WGS) entry which is preliminary data.</text>
</comment>
<keyword evidence="3" id="KW-0227">DNA damage</keyword>
<dbReference type="GO" id="GO:0005634">
    <property type="term" value="C:nucleus"/>
    <property type="evidence" value="ECO:0007669"/>
    <property type="project" value="UniProtKB-SubCell"/>
</dbReference>
<feature type="compositionally biased region" description="Low complexity" evidence="8">
    <location>
        <begin position="1145"/>
        <end position="1173"/>
    </location>
</feature>
<dbReference type="Gene3D" id="1.25.10.10">
    <property type="entry name" value="Leucine-rich Repeat Variant"/>
    <property type="match status" value="1"/>
</dbReference>
<evidence type="ECO:0000256" key="5">
    <source>
        <dbReference type="ARBA" id="ARBA00023204"/>
    </source>
</evidence>
<dbReference type="InterPro" id="IPR011989">
    <property type="entry name" value="ARM-like"/>
</dbReference>
<dbReference type="GO" id="GO:0000785">
    <property type="term" value="C:chromatin"/>
    <property type="evidence" value="ECO:0007669"/>
    <property type="project" value="TreeGrafter"/>
</dbReference>
<keyword evidence="6" id="KW-0539">Nucleus</keyword>
<feature type="compositionally biased region" description="Polar residues" evidence="8">
    <location>
        <begin position="1194"/>
        <end position="1206"/>
    </location>
</feature>
<name>A0AAD8T2Q9_LOLMU</name>
<comment type="subcellular location">
    <subcellularLocation>
        <location evidence="1">Nucleus</location>
    </subcellularLocation>
</comment>
<keyword evidence="7" id="KW-0131">Cell cycle</keyword>
<keyword evidence="5" id="KW-0234">DNA repair</keyword>
<dbReference type="Proteomes" id="UP001231189">
    <property type="component" value="Unassembled WGS sequence"/>
</dbReference>
<evidence type="ECO:0000313" key="10">
    <source>
        <dbReference type="Proteomes" id="UP001231189"/>
    </source>
</evidence>
<organism evidence="9 10">
    <name type="scientific">Lolium multiflorum</name>
    <name type="common">Italian ryegrass</name>
    <name type="synonym">Lolium perenne subsp. multiflorum</name>
    <dbReference type="NCBI Taxonomy" id="4521"/>
    <lineage>
        <taxon>Eukaryota</taxon>
        <taxon>Viridiplantae</taxon>
        <taxon>Streptophyta</taxon>
        <taxon>Embryophyta</taxon>
        <taxon>Tracheophyta</taxon>
        <taxon>Spermatophyta</taxon>
        <taxon>Magnoliopsida</taxon>
        <taxon>Liliopsida</taxon>
        <taxon>Poales</taxon>
        <taxon>Poaceae</taxon>
        <taxon>BOP clade</taxon>
        <taxon>Pooideae</taxon>
        <taxon>Poodae</taxon>
        <taxon>Poeae</taxon>
        <taxon>Poeae Chloroplast Group 2 (Poeae type)</taxon>
        <taxon>Loliodinae</taxon>
        <taxon>Loliinae</taxon>
        <taxon>Lolium</taxon>
    </lineage>
</organism>
<evidence type="ECO:0000256" key="4">
    <source>
        <dbReference type="ARBA" id="ARBA00022776"/>
    </source>
</evidence>
<evidence type="ECO:0000256" key="6">
    <source>
        <dbReference type="ARBA" id="ARBA00023242"/>
    </source>
</evidence>
<dbReference type="GO" id="GO:0007064">
    <property type="term" value="P:mitotic sister chromatid cohesion"/>
    <property type="evidence" value="ECO:0007669"/>
    <property type="project" value="InterPro"/>
</dbReference>
<dbReference type="PANTHER" id="PTHR12663">
    <property type="entry name" value="ANDROGEN INDUCED INHIBITOR OF PROLIFERATION AS3 / PDS5-RELATED"/>
    <property type="match status" value="1"/>
</dbReference>
<dbReference type="CDD" id="cd19953">
    <property type="entry name" value="PDS5"/>
    <property type="match status" value="1"/>
</dbReference>
<feature type="compositionally biased region" description="Basic and acidic residues" evidence="8">
    <location>
        <begin position="1174"/>
        <end position="1192"/>
    </location>
</feature>
<evidence type="ECO:0000313" key="9">
    <source>
        <dbReference type="EMBL" id="KAK1668597.1"/>
    </source>
</evidence>
<feature type="region of interest" description="Disordered" evidence="8">
    <location>
        <begin position="1123"/>
        <end position="1237"/>
    </location>
</feature>
<sequence length="1325" mass="148903">MPGSAEEVVSEVGKRLAQPRLGKDALVKLLKQAESALSELSQSSSLHDALRPLSKSLAQTSLLSHKDKDVRLLVAVCFIEVMRILAPDPPFTDEIFKEIFRLFISEFAGLAESGSPYLTRRMKILENVAALRCSVIMVDTGCQDLVLDMAKIFFSAAKQGLQQCVHQAMVSIMTQILNEKVTQALLDVIFRNLVKEDKGGAHKLAVDIIQNCAEKLEHTVRMFLSSCIFNKGAPVNEHKKLHHKIILELFQCAPQMLFVVIPSLTHELLSDQVDIRLEAVQLIGRLLVFSNLRFGQENQLVFMEFLKRFSDKSAEVRIAAIDAAKVCLVRLEFFSQKEIAVSSGNIAHDILKSLEGRLLDFDDKVRIRAVYAVCDLAKSNLNSFPSELMLQAAERLRDTKISVRKNVMHKFLDLYRDYCEKCSKGIATITPHYEQIPAKLLLCLDKDCGSFRSQNMGLIFAEEIFPSSLSPKERAMHWVEFFNYFKSQHVKALRIIFSQKRRLQLEMQAYLSLRAKKEEPSDEIEKKICGSFRKMSSSFADIPKVEECFEKLHQMKDNNIFKDLTELIKEGITFATVRSIRDSFLKRIGNKHPIFNFCKQLSTELSHSLFNWEMICAILEALLSCRNESTHFAESACDLLLLVAMVFPSLFRGSEEYLLKLFSEESVLINEKTLQMLAYLAKSECHLSVNFSSDVYLLLEQKCIDGTRAESKYAISAIASLIQSPDDKKFAKLCKKVVGVLKKTYVPDNHNIPTLLQSLGLILEHSPSMYTSYDEHIIKFVQRVFVSSEFVSTPGLSPPDENACSFSCKLKIYCLKVLVKSCSPRTTALDRIENFLKMLLEIIREEFTSITICDYDKPYLRLAAAKSVLRLATRWDSHISPKLFRTALLMARDSSYIVRKSFICKLYGLLKNRAIPIRYACAFALASTDSAGDVRTESLRYLIEVLKEQGGVSVHQNRTSKDSIVENPTYAVVFLIHALAYDTEFPLNFSEKESISSGFWSPLVVMIRELVEIDNPNRTDHGPTSSVSILLGIFSAVQKAQDLSGSDITHKLHILSKIGLLMVKELDKYCKMSDSPRHILLPSSYYRFSASERKADECCQLDLITDGFVKSILKAHEPYNHQEHTECSIITERPSKVSAPKRGASSSSNKSSVGPRASGQDQVKVKKSSVVAEDASKKNDQNSSHSLEKDKVSSCGSAGTKLSSPGSLGLAKEGESRDRASLLQNQNRPTVKKIPSKSDQKWEFINDTMLTEDIPDCHPRDCELDEDVGDCDDNFVKCPSSNNNTGVGLRTKSKRALDLRSAQNSGLTADTVSNVRCTRSRKVQA</sequence>
<reference evidence="9" key="1">
    <citation type="submission" date="2023-07" db="EMBL/GenBank/DDBJ databases">
        <title>A chromosome-level genome assembly of Lolium multiflorum.</title>
        <authorList>
            <person name="Chen Y."/>
            <person name="Copetti D."/>
            <person name="Kolliker R."/>
            <person name="Studer B."/>
        </authorList>
    </citation>
    <scope>NUCLEOTIDE SEQUENCE</scope>
    <source>
        <strain evidence="9">02402/16</strain>
        <tissue evidence="9">Leaf</tissue>
    </source>
</reference>
<accession>A0AAD8T2Q9</accession>
<dbReference type="SUPFAM" id="SSF48371">
    <property type="entry name" value="ARM repeat"/>
    <property type="match status" value="1"/>
</dbReference>
<proteinExistence type="predicted"/>
<dbReference type="Pfam" id="PF20168">
    <property type="entry name" value="PDS5"/>
    <property type="match status" value="1"/>
</dbReference>
<gene>
    <name evidence="9" type="ORF">QYE76_056756</name>
</gene>
<dbReference type="GO" id="GO:0035825">
    <property type="term" value="P:homologous recombination"/>
    <property type="evidence" value="ECO:0007669"/>
    <property type="project" value="UniProtKB-ARBA"/>
</dbReference>
<evidence type="ECO:0000256" key="8">
    <source>
        <dbReference type="SAM" id="MobiDB-lite"/>
    </source>
</evidence>
<protein>
    <recommendedName>
        <fullName evidence="11">Sister chromatid cohesion protein PDS5 homolog A</fullName>
    </recommendedName>
</protein>
<evidence type="ECO:0000256" key="7">
    <source>
        <dbReference type="ARBA" id="ARBA00023306"/>
    </source>
</evidence>
<keyword evidence="4" id="KW-0498">Mitosis</keyword>
<dbReference type="InterPro" id="IPR016024">
    <property type="entry name" value="ARM-type_fold"/>
</dbReference>
<keyword evidence="10" id="KW-1185">Reference proteome</keyword>